<evidence type="ECO:0000259" key="2">
    <source>
        <dbReference type="PROSITE" id="PS50041"/>
    </source>
</evidence>
<dbReference type="GeneTree" id="ENSGT00940000155319"/>
<dbReference type="GO" id="GO:0009897">
    <property type="term" value="C:external side of plasma membrane"/>
    <property type="evidence" value="ECO:0007669"/>
    <property type="project" value="TreeGrafter"/>
</dbReference>
<dbReference type="PANTHER" id="PTHR45710:SF35">
    <property type="entry name" value="C-TYPE LECTIN DOMAIN FAMILY 2 MEMBER D"/>
    <property type="match status" value="1"/>
</dbReference>
<dbReference type="InterPro" id="IPR001304">
    <property type="entry name" value="C-type_lectin-like"/>
</dbReference>
<keyword evidence="4" id="KW-1185">Reference proteome</keyword>
<name>A0A8C4W3H0_9SAUR</name>
<dbReference type="Pfam" id="PF00059">
    <property type="entry name" value="Lectin_C"/>
    <property type="match status" value="1"/>
</dbReference>
<reference evidence="3" key="2">
    <citation type="submission" date="2025-09" db="UniProtKB">
        <authorList>
            <consortium name="Ensembl"/>
        </authorList>
    </citation>
    <scope>IDENTIFICATION</scope>
</reference>
<evidence type="ECO:0000313" key="4">
    <source>
        <dbReference type="Proteomes" id="UP000694390"/>
    </source>
</evidence>
<dbReference type="InterPro" id="IPR016187">
    <property type="entry name" value="CTDL_fold"/>
</dbReference>
<sequence length="106" mass="11808">LQLKLFPFSLLQAFMMRYKGISEHWIGLWKEQARQTWKWVNGSDFNSSFPMGGGGDCAYLNDKGVSSSRCITGRNWVCSKPDALLIHLPTSKCNCNSSGEGAKVNC</sequence>
<organism evidence="3 4">
    <name type="scientific">Gopherus evgoodei</name>
    <name type="common">Goodes thornscrub tortoise</name>
    <dbReference type="NCBI Taxonomy" id="1825980"/>
    <lineage>
        <taxon>Eukaryota</taxon>
        <taxon>Metazoa</taxon>
        <taxon>Chordata</taxon>
        <taxon>Craniata</taxon>
        <taxon>Vertebrata</taxon>
        <taxon>Euteleostomi</taxon>
        <taxon>Archelosauria</taxon>
        <taxon>Testudinata</taxon>
        <taxon>Testudines</taxon>
        <taxon>Cryptodira</taxon>
        <taxon>Durocryptodira</taxon>
        <taxon>Testudinoidea</taxon>
        <taxon>Testudinidae</taxon>
        <taxon>Gopherus</taxon>
    </lineage>
</organism>
<accession>A0A8C4W3H0</accession>
<evidence type="ECO:0000256" key="1">
    <source>
        <dbReference type="ARBA" id="ARBA00004401"/>
    </source>
</evidence>
<evidence type="ECO:0000313" key="3">
    <source>
        <dbReference type="Ensembl" id="ENSGEVP00005009066.1"/>
    </source>
</evidence>
<dbReference type="PANTHER" id="PTHR45710">
    <property type="entry name" value="C-TYPE LECTIN DOMAIN-CONTAINING PROTEIN 180"/>
    <property type="match status" value="1"/>
</dbReference>
<feature type="domain" description="C-type lectin" evidence="2">
    <location>
        <begin position="9"/>
        <end position="79"/>
    </location>
</feature>
<dbReference type="PROSITE" id="PS50041">
    <property type="entry name" value="C_TYPE_LECTIN_2"/>
    <property type="match status" value="1"/>
</dbReference>
<reference evidence="3" key="1">
    <citation type="submission" date="2025-08" db="UniProtKB">
        <authorList>
            <consortium name="Ensembl"/>
        </authorList>
    </citation>
    <scope>IDENTIFICATION</scope>
</reference>
<dbReference type="Gene3D" id="3.10.100.10">
    <property type="entry name" value="Mannose-Binding Protein A, subunit A"/>
    <property type="match status" value="1"/>
</dbReference>
<proteinExistence type="predicted"/>
<protein>
    <recommendedName>
        <fullName evidence="2">C-type lectin domain-containing protein</fullName>
    </recommendedName>
</protein>
<dbReference type="InterPro" id="IPR016186">
    <property type="entry name" value="C-type_lectin-like/link_sf"/>
</dbReference>
<comment type="subcellular location">
    <subcellularLocation>
        <location evidence="1">Cell membrane</location>
        <topology evidence="1">Single-pass type II membrane protein</topology>
    </subcellularLocation>
</comment>
<dbReference type="Proteomes" id="UP000694390">
    <property type="component" value="Unassembled WGS sequence"/>
</dbReference>
<dbReference type="SUPFAM" id="SSF56436">
    <property type="entry name" value="C-type lectin-like"/>
    <property type="match status" value="1"/>
</dbReference>
<dbReference type="AlphaFoldDB" id="A0A8C4W3H0"/>
<dbReference type="InterPro" id="IPR050828">
    <property type="entry name" value="C-type_lectin/matrix_domain"/>
</dbReference>
<dbReference type="Ensembl" id="ENSGEVT00005009514.1">
    <property type="protein sequence ID" value="ENSGEVP00005009066.1"/>
    <property type="gene ID" value="ENSGEVG00005006471.1"/>
</dbReference>